<keyword evidence="3" id="KW-0862">Zinc</keyword>
<organism evidence="5 6">
    <name type="scientific">Microseira wollei NIES-4236</name>
    <dbReference type="NCBI Taxonomy" id="2530354"/>
    <lineage>
        <taxon>Bacteria</taxon>
        <taxon>Bacillati</taxon>
        <taxon>Cyanobacteriota</taxon>
        <taxon>Cyanophyceae</taxon>
        <taxon>Oscillatoriophycideae</taxon>
        <taxon>Aerosakkonematales</taxon>
        <taxon>Aerosakkonemataceae</taxon>
        <taxon>Microseira</taxon>
    </lineage>
</organism>
<dbReference type="Pfam" id="PF04828">
    <property type="entry name" value="GFA"/>
    <property type="match status" value="1"/>
</dbReference>
<dbReference type="GO" id="GO:0046872">
    <property type="term" value="F:metal ion binding"/>
    <property type="evidence" value="ECO:0007669"/>
    <property type="project" value="UniProtKB-KW"/>
</dbReference>
<reference evidence="5" key="1">
    <citation type="submission" date="2019-10" db="EMBL/GenBank/DDBJ databases">
        <title>Draft genome sequece of Microseira wollei NIES-4236.</title>
        <authorList>
            <person name="Yamaguchi H."/>
            <person name="Suzuki S."/>
            <person name="Kawachi M."/>
        </authorList>
    </citation>
    <scope>NUCLEOTIDE SEQUENCE</scope>
    <source>
        <strain evidence="5">NIES-4236</strain>
    </source>
</reference>
<dbReference type="AlphaFoldDB" id="A0AAV3X937"/>
<dbReference type="InterPro" id="IPR006913">
    <property type="entry name" value="CENP-V/GFA"/>
</dbReference>
<evidence type="ECO:0000313" key="5">
    <source>
        <dbReference type="EMBL" id="GET39332.1"/>
    </source>
</evidence>
<dbReference type="PANTHER" id="PTHR28620:SF1">
    <property type="entry name" value="CENP-V_GFA DOMAIN-CONTAINING PROTEIN"/>
    <property type="match status" value="1"/>
</dbReference>
<feature type="domain" description="CENP-V/GFA" evidence="4">
    <location>
        <begin position="12"/>
        <end position="123"/>
    </location>
</feature>
<comment type="caution">
    <text evidence="5">The sequence shown here is derived from an EMBL/GenBank/DDBJ whole genome shotgun (WGS) entry which is preliminary data.</text>
</comment>
<comment type="similarity">
    <text evidence="1">Belongs to the Gfa family.</text>
</comment>
<dbReference type="EMBL" id="BLAY01000064">
    <property type="protein sequence ID" value="GET39332.1"/>
    <property type="molecule type" value="Genomic_DNA"/>
</dbReference>
<dbReference type="Proteomes" id="UP001050975">
    <property type="component" value="Unassembled WGS sequence"/>
</dbReference>
<dbReference type="RefSeq" id="WP_226584617.1">
    <property type="nucleotide sequence ID" value="NZ_BLAY01000064.1"/>
</dbReference>
<keyword evidence="6" id="KW-1185">Reference proteome</keyword>
<gene>
    <name evidence="5" type="ORF">MiSe_40960</name>
</gene>
<evidence type="ECO:0000256" key="1">
    <source>
        <dbReference type="ARBA" id="ARBA00005495"/>
    </source>
</evidence>
<accession>A0AAV3X937</accession>
<dbReference type="SUPFAM" id="SSF51316">
    <property type="entry name" value="Mss4-like"/>
    <property type="match status" value="1"/>
</dbReference>
<keyword evidence="2" id="KW-0479">Metal-binding</keyword>
<evidence type="ECO:0000259" key="4">
    <source>
        <dbReference type="PROSITE" id="PS51891"/>
    </source>
</evidence>
<sequence length="131" mass="14978">MTDNQINEPVTYEGGCHCGAVRFRVVVYKHEADDCNCSICKKKGFLHLIVPPEQFTLLSGEDVLTTYTFNTGVAKHHFCRICGIHAFYRPRSHPDQIDVNLRCLDGDVISRFKIIPFDGANWEESIKSFRQ</sequence>
<dbReference type="Gene3D" id="2.170.150.70">
    <property type="match status" value="1"/>
</dbReference>
<dbReference type="GO" id="GO:0016846">
    <property type="term" value="F:carbon-sulfur lyase activity"/>
    <property type="evidence" value="ECO:0007669"/>
    <property type="project" value="InterPro"/>
</dbReference>
<evidence type="ECO:0000256" key="2">
    <source>
        <dbReference type="ARBA" id="ARBA00022723"/>
    </source>
</evidence>
<dbReference type="PANTHER" id="PTHR28620">
    <property type="entry name" value="CENTROMERE PROTEIN V"/>
    <property type="match status" value="1"/>
</dbReference>
<dbReference type="InterPro" id="IPR052355">
    <property type="entry name" value="CENP-V-like"/>
</dbReference>
<evidence type="ECO:0000256" key="3">
    <source>
        <dbReference type="ARBA" id="ARBA00022833"/>
    </source>
</evidence>
<name>A0AAV3X937_9CYAN</name>
<evidence type="ECO:0000313" key="6">
    <source>
        <dbReference type="Proteomes" id="UP001050975"/>
    </source>
</evidence>
<protein>
    <recommendedName>
        <fullName evidence="4">CENP-V/GFA domain-containing protein</fullName>
    </recommendedName>
</protein>
<dbReference type="PROSITE" id="PS51891">
    <property type="entry name" value="CENP_V_GFA"/>
    <property type="match status" value="1"/>
</dbReference>
<dbReference type="InterPro" id="IPR011057">
    <property type="entry name" value="Mss4-like_sf"/>
</dbReference>
<proteinExistence type="inferred from homology"/>